<dbReference type="SMART" id="SM00267">
    <property type="entry name" value="GGDEF"/>
    <property type="match status" value="1"/>
</dbReference>
<dbReference type="PANTHER" id="PTHR45138">
    <property type="entry name" value="REGULATORY COMPONENTS OF SENSORY TRANSDUCTION SYSTEM"/>
    <property type="match status" value="1"/>
</dbReference>
<dbReference type="HOGENOM" id="CLU_560117_0_0_0"/>
<dbReference type="GO" id="GO:0043709">
    <property type="term" value="P:cell adhesion involved in single-species biofilm formation"/>
    <property type="evidence" value="ECO:0007669"/>
    <property type="project" value="TreeGrafter"/>
</dbReference>
<dbReference type="Pfam" id="PF00990">
    <property type="entry name" value="GGDEF"/>
    <property type="match status" value="1"/>
</dbReference>
<dbReference type="Proteomes" id="UP000000445">
    <property type="component" value="Chromosome"/>
</dbReference>
<dbReference type="InterPro" id="IPR043128">
    <property type="entry name" value="Rev_trsase/Diguanyl_cyclase"/>
</dbReference>
<dbReference type="SUPFAM" id="SSF55781">
    <property type="entry name" value="GAF domain-like"/>
    <property type="match status" value="1"/>
</dbReference>
<evidence type="ECO:0000259" key="2">
    <source>
        <dbReference type="PROSITE" id="PS50887"/>
    </source>
</evidence>
<gene>
    <name evidence="3" type="ordered locus">CTN_1412</name>
</gene>
<dbReference type="FunFam" id="3.30.70.270:FF:000042">
    <property type="entry name" value="Sensor domain-containing diguanylate cyclase"/>
    <property type="match status" value="1"/>
</dbReference>
<name>B9K9F5_THENN</name>
<dbReference type="PANTHER" id="PTHR45138:SF23">
    <property type="entry name" value="SIGNALING PROTEIN"/>
    <property type="match status" value="1"/>
</dbReference>
<protein>
    <submittedName>
        <fullName evidence="3">Diguanylate cyclase</fullName>
    </submittedName>
</protein>
<dbReference type="KEGG" id="tna:CTN_1412"/>
<dbReference type="SUPFAM" id="SSF55073">
    <property type="entry name" value="Nucleotide cyclase"/>
    <property type="match status" value="1"/>
</dbReference>
<dbReference type="GO" id="GO:1902201">
    <property type="term" value="P:negative regulation of bacterial-type flagellum-dependent cell motility"/>
    <property type="evidence" value="ECO:0007669"/>
    <property type="project" value="TreeGrafter"/>
</dbReference>
<dbReference type="InterPro" id="IPR029787">
    <property type="entry name" value="Nucleotide_cyclase"/>
</dbReference>
<dbReference type="EMBL" id="CP000916">
    <property type="protein sequence ID" value="ACM23588.1"/>
    <property type="molecule type" value="Genomic_DNA"/>
</dbReference>
<evidence type="ECO:0000313" key="3">
    <source>
        <dbReference type="EMBL" id="ACM23588.1"/>
    </source>
</evidence>
<dbReference type="NCBIfam" id="TIGR00254">
    <property type="entry name" value="GGDEF"/>
    <property type="match status" value="1"/>
</dbReference>
<dbReference type="RefSeq" id="WP_015919882.1">
    <property type="nucleotide sequence ID" value="NC_011978.1"/>
</dbReference>
<organism evidence="3 4">
    <name type="scientific">Thermotoga neapolitana (strain ATCC 49049 / DSM 4359 / NBRC 107923 / NS-E)</name>
    <dbReference type="NCBI Taxonomy" id="309803"/>
    <lineage>
        <taxon>Bacteria</taxon>
        <taxon>Thermotogati</taxon>
        <taxon>Thermotogota</taxon>
        <taxon>Thermotogae</taxon>
        <taxon>Thermotogales</taxon>
        <taxon>Thermotogaceae</taxon>
        <taxon>Thermotoga</taxon>
    </lineage>
</organism>
<dbReference type="eggNOG" id="COG2199">
    <property type="taxonomic scope" value="Bacteria"/>
</dbReference>
<dbReference type="CDD" id="cd01949">
    <property type="entry name" value="GGDEF"/>
    <property type="match status" value="1"/>
</dbReference>
<sequence>MVYVLFFSSLAVLAFSIFLFFFTAKRTRNYSQLEKRFNAIVEGLSKLDPEMPEEAFFQVILDIAMSVVPETTKGSVSRITDEGDWIFVASKGHTVDLYGKRFPSRCLFRAGKEPVEVNFLEYDKDLLPDDMWKFFERTLRGTRKSLVVGLFAGDEFLGNIALDSPHSQFSDLSKKALKLLGNLASTYLLLKRSLEKEHRFQKIMGTILTLLLLFRKQISVEDFLKESLQKMIEASEVFSGGAVFKGDTVVFSIGLKENVFEYKEITEKIEEFQIDNTHYISIQLKGEGLPLYRLVFASKTKIPPFIFGVLNTFSEVIYLYFKEYQLHKKYREMAMRDPLTDAYTRHYFNEWIFSHMAWLRRNQKKSVLVILDVDGLKMINDTYGHLMGDRALKEFVKTLKDTIRESDLVFRYGGDEFLLVLTESSKENVHSILERLKENLKRLDLPFELSFSFGYEEIDGFVPIERALGKADDLLYKNKFKKRGVEG</sequence>
<keyword evidence="1" id="KW-0472">Membrane</keyword>
<dbReference type="PROSITE" id="PS50887">
    <property type="entry name" value="GGDEF"/>
    <property type="match status" value="1"/>
</dbReference>
<dbReference type="InterPro" id="IPR000160">
    <property type="entry name" value="GGDEF_dom"/>
</dbReference>
<feature type="domain" description="GGDEF" evidence="2">
    <location>
        <begin position="364"/>
        <end position="487"/>
    </location>
</feature>
<keyword evidence="1" id="KW-1133">Transmembrane helix</keyword>
<dbReference type="GO" id="GO:0052621">
    <property type="term" value="F:diguanylate cyclase activity"/>
    <property type="evidence" value="ECO:0007669"/>
    <property type="project" value="TreeGrafter"/>
</dbReference>
<reference evidence="3 4" key="1">
    <citation type="journal article" date="2009" name="Biosci. Biotechnol. Biochem.">
        <title>WeGAS: a web-based microbial genome annotation system.</title>
        <authorList>
            <person name="Lee D."/>
            <person name="Seo H."/>
            <person name="Park C."/>
            <person name="Park K."/>
        </authorList>
    </citation>
    <scope>NUCLEOTIDE SEQUENCE [LARGE SCALE GENOMIC DNA]</scope>
    <source>
        <strain evidence="4">ATCC 49049 / DSM 4359 / NBRC 107923 / NS-E</strain>
    </source>
</reference>
<evidence type="ECO:0000313" key="4">
    <source>
        <dbReference type="Proteomes" id="UP000000445"/>
    </source>
</evidence>
<dbReference type="Gene3D" id="3.30.70.270">
    <property type="match status" value="1"/>
</dbReference>
<dbReference type="GO" id="GO:0005886">
    <property type="term" value="C:plasma membrane"/>
    <property type="evidence" value="ECO:0007669"/>
    <property type="project" value="TreeGrafter"/>
</dbReference>
<dbReference type="AlphaFoldDB" id="B9K9F5"/>
<dbReference type="STRING" id="309803.CTN_1412"/>
<dbReference type="InterPro" id="IPR050469">
    <property type="entry name" value="Diguanylate_Cyclase"/>
</dbReference>
<proteinExistence type="predicted"/>
<evidence type="ECO:0000256" key="1">
    <source>
        <dbReference type="SAM" id="Phobius"/>
    </source>
</evidence>
<accession>B9K9F5</accession>
<feature type="transmembrane region" description="Helical" evidence="1">
    <location>
        <begin position="6"/>
        <end position="24"/>
    </location>
</feature>
<keyword evidence="4" id="KW-1185">Reference proteome</keyword>
<keyword evidence="1" id="KW-0812">Transmembrane</keyword>